<dbReference type="Gene3D" id="3.30.450.20">
    <property type="entry name" value="PAS domain"/>
    <property type="match status" value="1"/>
</dbReference>
<evidence type="ECO:0000259" key="9">
    <source>
        <dbReference type="PROSITE" id="PS50109"/>
    </source>
</evidence>
<organism evidence="10 11">
    <name type="scientific">Chitinophaga filiformis</name>
    <name type="common">Myxococcus filiformis</name>
    <name type="synonym">Flexibacter filiformis</name>
    <dbReference type="NCBI Taxonomy" id="104663"/>
    <lineage>
        <taxon>Bacteria</taxon>
        <taxon>Pseudomonadati</taxon>
        <taxon>Bacteroidota</taxon>
        <taxon>Chitinophagia</taxon>
        <taxon>Chitinophagales</taxon>
        <taxon>Chitinophagaceae</taxon>
        <taxon>Chitinophaga</taxon>
    </lineage>
</organism>
<dbReference type="InterPro" id="IPR003594">
    <property type="entry name" value="HATPase_dom"/>
</dbReference>
<evidence type="ECO:0000256" key="6">
    <source>
        <dbReference type="ARBA" id="ARBA00022777"/>
    </source>
</evidence>
<keyword evidence="8" id="KW-0472">Membrane</keyword>
<dbReference type="PANTHER" id="PTHR41523:SF8">
    <property type="entry name" value="ETHYLENE RESPONSE SENSOR PROTEIN"/>
    <property type="match status" value="1"/>
</dbReference>
<dbReference type="OrthoDB" id="1223659at2"/>
<name>A0A1G7HUS6_CHIFI</name>
<feature type="domain" description="Histidine kinase" evidence="9">
    <location>
        <begin position="259"/>
        <end position="450"/>
    </location>
</feature>
<keyword evidence="4" id="KW-0808">Transferase</keyword>
<dbReference type="SMART" id="SM00387">
    <property type="entry name" value="HATPase_c"/>
    <property type="match status" value="1"/>
</dbReference>
<evidence type="ECO:0000313" key="10">
    <source>
        <dbReference type="EMBL" id="SDF04068.1"/>
    </source>
</evidence>
<dbReference type="Pfam" id="PF07568">
    <property type="entry name" value="HisKA_2"/>
    <property type="match status" value="1"/>
</dbReference>
<keyword evidence="7" id="KW-0067">ATP-binding</keyword>
<keyword evidence="8" id="KW-1133">Transmembrane helix</keyword>
<dbReference type="Proteomes" id="UP000199045">
    <property type="component" value="Unassembled WGS sequence"/>
</dbReference>
<dbReference type="GO" id="GO:0005524">
    <property type="term" value="F:ATP binding"/>
    <property type="evidence" value="ECO:0007669"/>
    <property type="project" value="UniProtKB-KW"/>
</dbReference>
<evidence type="ECO:0000256" key="5">
    <source>
        <dbReference type="ARBA" id="ARBA00022741"/>
    </source>
</evidence>
<dbReference type="EMBL" id="FNBN01000001">
    <property type="protein sequence ID" value="SDF04068.1"/>
    <property type="molecule type" value="Genomic_DNA"/>
</dbReference>
<keyword evidence="5" id="KW-0547">Nucleotide-binding</keyword>
<sequence>MIRLLLLSYCVMGCLLQCVALNKLLPSEVKLQQLLNKLPDTGDNIVLGKAEARYASFMERENKVTDSITIYTGLIRYYHDKKQYEAVRRYSAALVAAAERDGRLEVLARSYATWFKADSAMGHYQDAIRHYQLYKALHDSLFKIIKHHQLNQLEAQFKTEQKDQTLKLKQQNIELLTREAQLQDARLQSAWFIRNVIFGGAGMLLLLLLLGYNRYQLKLRSNRQMKQQQEEIYKQNLSLQELISTQDKLLEEKEWLLKEIHHRVKNNLQIVMSLLNTQAAFLDDKDALNAIRESRYRMQAISLIHQKLYQSENMALIDMHTYIHELVIYLKDGFPGMNRISFDLQIAPVKLDVSQAVPVGLILNEAITNAIKYAFTGNGTILVSLQQTGDQQLTLVVADNGKGFPADGGTLRKKSMGMTLINTLSEQLEGTLNIQHHNGVIITVNFKYREKQAFTGPAEFKEEITNYA</sequence>
<dbReference type="SUPFAM" id="SSF55874">
    <property type="entry name" value="ATPase domain of HSP90 chaperone/DNA topoisomerase II/histidine kinase"/>
    <property type="match status" value="1"/>
</dbReference>
<evidence type="ECO:0000256" key="7">
    <source>
        <dbReference type="ARBA" id="ARBA00022840"/>
    </source>
</evidence>
<dbReference type="PROSITE" id="PS50109">
    <property type="entry name" value="HIS_KIN"/>
    <property type="match status" value="1"/>
</dbReference>
<dbReference type="InterPro" id="IPR011495">
    <property type="entry name" value="Sig_transdc_His_kin_sub2_dim/P"/>
</dbReference>
<evidence type="ECO:0000256" key="8">
    <source>
        <dbReference type="SAM" id="Phobius"/>
    </source>
</evidence>
<dbReference type="InterPro" id="IPR036890">
    <property type="entry name" value="HATPase_C_sf"/>
</dbReference>
<feature type="transmembrane region" description="Helical" evidence="8">
    <location>
        <begin position="191"/>
        <end position="212"/>
    </location>
</feature>
<evidence type="ECO:0000313" key="11">
    <source>
        <dbReference type="Proteomes" id="UP000199045"/>
    </source>
</evidence>
<evidence type="ECO:0000256" key="4">
    <source>
        <dbReference type="ARBA" id="ARBA00022679"/>
    </source>
</evidence>
<keyword evidence="6 10" id="KW-0418">Kinase</keyword>
<comment type="catalytic activity">
    <reaction evidence="1">
        <text>ATP + protein L-histidine = ADP + protein N-phospho-L-histidine.</text>
        <dbReference type="EC" id="2.7.13.3"/>
    </reaction>
</comment>
<gene>
    <name evidence="10" type="ORF">SAMN04488121_101607</name>
</gene>
<evidence type="ECO:0000256" key="1">
    <source>
        <dbReference type="ARBA" id="ARBA00000085"/>
    </source>
</evidence>
<dbReference type="STRING" id="104663.SAMN04488121_101607"/>
<evidence type="ECO:0000256" key="3">
    <source>
        <dbReference type="ARBA" id="ARBA00022553"/>
    </source>
</evidence>
<proteinExistence type="predicted"/>
<dbReference type="Gene3D" id="3.30.565.10">
    <property type="entry name" value="Histidine kinase-like ATPase, C-terminal domain"/>
    <property type="match status" value="1"/>
</dbReference>
<dbReference type="RefSeq" id="WP_089828743.1">
    <property type="nucleotide sequence ID" value="NZ_FNBN01000001.1"/>
</dbReference>
<reference evidence="10 11" key="1">
    <citation type="submission" date="2016-10" db="EMBL/GenBank/DDBJ databases">
        <authorList>
            <person name="de Groot N.N."/>
        </authorList>
    </citation>
    <scope>NUCLEOTIDE SEQUENCE [LARGE SCALE GENOMIC DNA]</scope>
    <source>
        <strain evidence="10 11">DSM 527</strain>
    </source>
</reference>
<dbReference type="InterPro" id="IPR005467">
    <property type="entry name" value="His_kinase_dom"/>
</dbReference>
<protein>
    <recommendedName>
        <fullName evidence="2">histidine kinase</fullName>
        <ecNumber evidence="2">2.7.13.3</ecNumber>
    </recommendedName>
</protein>
<keyword evidence="8" id="KW-0812">Transmembrane</keyword>
<dbReference type="GO" id="GO:0004673">
    <property type="term" value="F:protein histidine kinase activity"/>
    <property type="evidence" value="ECO:0007669"/>
    <property type="project" value="UniProtKB-EC"/>
</dbReference>
<dbReference type="EC" id="2.7.13.3" evidence="2"/>
<accession>A0A1G7HUS6</accession>
<keyword evidence="3" id="KW-0597">Phosphoprotein</keyword>
<dbReference type="Pfam" id="PF02518">
    <property type="entry name" value="HATPase_c"/>
    <property type="match status" value="1"/>
</dbReference>
<dbReference type="AlphaFoldDB" id="A0A1G7HUS6"/>
<dbReference type="PANTHER" id="PTHR41523">
    <property type="entry name" value="TWO-COMPONENT SYSTEM SENSOR PROTEIN"/>
    <property type="match status" value="1"/>
</dbReference>
<evidence type="ECO:0000256" key="2">
    <source>
        <dbReference type="ARBA" id="ARBA00012438"/>
    </source>
</evidence>